<dbReference type="RefSeq" id="WP_200390542.1">
    <property type="nucleotide sequence ID" value="NZ_JAENIO010000005.1"/>
</dbReference>
<evidence type="ECO:0000313" key="1">
    <source>
        <dbReference type="EMBL" id="MBK1833112.1"/>
    </source>
</evidence>
<comment type="caution">
    <text evidence="1">The sequence shown here is derived from an EMBL/GenBank/DDBJ whole genome shotgun (WGS) entry which is preliminary data.</text>
</comment>
<gene>
    <name evidence="1" type="ORF">JIN78_03480</name>
</gene>
<sequence length="257" mass="28516">MKKALFLGILLATLTSLLGEEEVQYRSLRVLCLGDAPPFEQEIRNGVRYELDPPEGSIPPASVMVTGLNTTDEKAGFRLQLGRLSESRQFKVGDEVPVLTLKNEEGETWFSSRLPDYPRTLLVMWRLKGEDWFKPRHLFLPDNANDSSVRVLNLTGQTMGIAFADQKVSAIPGKPVSLAFPSGASAEFAILYSQAGGGVRPCLQTLLQQSRNRSQQFFVYAADTAESRVPYKVTSLQDNYTMRTDLGPEPTQAKAED</sequence>
<organism evidence="1 2">
    <name type="scientific">Roseibacillus ishigakijimensis</name>
    <dbReference type="NCBI Taxonomy" id="454146"/>
    <lineage>
        <taxon>Bacteria</taxon>
        <taxon>Pseudomonadati</taxon>
        <taxon>Verrucomicrobiota</taxon>
        <taxon>Verrucomicrobiia</taxon>
        <taxon>Verrucomicrobiales</taxon>
        <taxon>Verrucomicrobiaceae</taxon>
        <taxon>Roseibacillus</taxon>
    </lineage>
</organism>
<dbReference type="EMBL" id="JAENIO010000005">
    <property type="protein sequence ID" value="MBK1833112.1"/>
    <property type="molecule type" value="Genomic_DNA"/>
</dbReference>
<keyword evidence="2" id="KW-1185">Reference proteome</keyword>
<proteinExistence type="predicted"/>
<reference evidence="1" key="1">
    <citation type="submission" date="2021-01" db="EMBL/GenBank/DDBJ databases">
        <title>Modified the classification status of verrucomicrobia.</title>
        <authorList>
            <person name="Feng X."/>
        </authorList>
    </citation>
    <scope>NUCLEOTIDE SEQUENCE</scope>
    <source>
        <strain evidence="1">KCTC 12986</strain>
    </source>
</reference>
<accession>A0A934RNW7</accession>
<dbReference type="AlphaFoldDB" id="A0A934RNW7"/>
<protein>
    <submittedName>
        <fullName evidence="1">Uncharacterized protein</fullName>
    </submittedName>
</protein>
<evidence type="ECO:0000313" key="2">
    <source>
        <dbReference type="Proteomes" id="UP000604083"/>
    </source>
</evidence>
<name>A0A934RNW7_9BACT</name>
<dbReference type="Proteomes" id="UP000604083">
    <property type="component" value="Unassembled WGS sequence"/>
</dbReference>